<dbReference type="Pfam" id="PF23622">
    <property type="entry name" value="LRR_At1g61320_AtMIF1"/>
    <property type="match status" value="1"/>
</dbReference>
<dbReference type="SUPFAM" id="SSF52047">
    <property type="entry name" value="RNI-like"/>
    <property type="match status" value="1"/>
</dbReference>
<name>A0ABM4UA18_COFAR</name>
<protein>
    <submittedName>
        <fullName evidence="4">F-box/FBD/LRR-repeat protein At1g13570-like</fullName>
    </submittedName>
</protein>
<dbReference type="InterPro" id="IPR032675">
    <property type="entry name" value="LRR_dom_sf"/>
</dbReference>
<dbReference type="SUPFAM" id="SSF81383">
    <property type="entry name" value="F-box domain"/>
    <property type="match status" value="1"/>
</dbReference>
<sequence>MLCGATAMGCSGQKAFLPLLVLAGTGAAAIGVAIMSSSGMLEKTIAFLKNHHQQEVLKVAYGDAQEDRISQLSDDLLSEILSRLDLIEAIRTRILARRWNNICQVRSRLLLDCRKICGESQRIHTGSRRHKYRFLKAVDQTFQLYSGQKIVHIHLICCLGNEVAPSYDRWMQTIATLGVQSLLLKFCTPICHDENGPYSSVDLYPLPLQLLFEATSLKILNLLNCVLQPSFKGKFNSLQYLNMISVPLDNGELPHILASCVNLRQLSLCNCKLPPKLRISGQCLQLQRLHVELCIGVKEIDIHAVNLSFFYLYSDKMVELSLHYVPKLKDLLVSGNGIGVVPYLFGQVVKDCPALELFMLQTKANELGHMPATIYMFRNLRMLYLLMIFEFEADLQSVATILDACPLLEKLYLLARWPGFSEHLGGAWPARHYGHLKELEYKGFHGTGCEIEFVVYLLQSAPALDRVFIGSAYSTYSAEYKWTRYIDYVMDDAERQLIYKQLVEHALSSKVQVIFRN</sequence>
<evidence type="ECO:0000259" key="2">
    <source>
        <dbReference type="Pfam" id="PF23622"/>
    </source>
</evidence>
<evidence type="ECO:0000259" key="1">
    <source>
        <dbReference type="Pfam" id="PF00646"/>
    </source>
</evidence>
<feature type="domain" description="F-box" evidence="1">
    <location>
        <begin position="69"/>
        <end position="104"/>
    </location>
</feature>
<dbReference type="InterPro" id="IPR001810">
    <property type="entry name" value="F-box_dom"/>
</dbReference>
<proteinExistence type="predicted"/>
<feature type="domain" description="At1g61320/AtMIF1 LRR" evidence="2">
    <location>
        <begin position="147"/>
        <end position="477"/>
    </location>
</feature>
<evidence type="ECO:0000313" key="3">
    <source>
        <dbReference type="Proteomes" id="UP001652660"/>
    </source>
</evidence>
<dbReference type="Proteomes" id="UP001652660">
    <property type="component" value="Chromosome 4e"/>
</dbReference>
<accession>A0ABM4UA18</accession>
<evidence type="ECO:0000313" key="4">
    <source>
        <dbReference type="RefSeq" id="XP_071904128.1"/>
    </source>
</evidence>
<dbReference type="InterPro" id="IPR036047">
    <property type="entry name" value="F-box-like_dom_sf"/>
</dbReference>
<reference evidence="4" key="1">
    <citation type="submission" date="2025-08" db="UniProtKB">
        <authorList>
            <consortium name="RefSeq"/>
        </authorList>
    </citation>
    <scope>IDENTIFICATION</scope>
    <source>
        <tissue evidence="4">Leaves</tissue>
    </source>
</reference>
<dbReference type="InterPro" id="IPR055357">
    <property type="entry name" value="LRR_At1g61320_AtMIF1"/>
</dbReference>
<dbReference type="InterPro" id="IPR053772">
    <property type="entry name" value="At1g61320/At1g61330-like"/>
</dbReference>
<dbReference type="GeneID" id="140004353"/>
<dbReference type="RefSeq" id="XP_071904128.1">
    <property type="nucleotide sequence ID" value="XM_072048027.1"/>
</dbReference>
<organism evidence="3 4">
    <name type="scientific">Coffea arabica</name>
    <name type="common">Arabian coffee</name>
    <dbReference type="NCBI Taxonomy" id="13443"/>
    <lineage>
        <taxon>Eukaryota</taxon>
        <taxon>Viridiplantae</taxon>
        <taxon>Streptophyta</taxon>
        <taxon>Embryophyta</taxon>
        <taxon>Tracheophyta</taxon>
        <taxon>Spermatophyta</taxon>
        <taxon>Magnoliopsida</taxon>
        <taxon>eudicotyledons</taxon>
        <taxon>Gunneridae</taxon>
        <taxon>Pentapetalae</taxon>
        <taxon>asterids</taxon>
        <taxon>lamiids</taxon>
        <taxon>Gentianales</taxon>
        <taxon>Rubiaceae</taxon>
        <taxon>Ixoroideae</taxon>
        <taxon>Gardenieae complex</taxon>
        <taxon>Bertiereae - Coffeeae clade</taxon>
        <taxon>Coffeeae</taxon>
        <taxon>Coffea</taxon>
    </lineage>
</organism>
<gene>
    <name evidence="4" type="primary">LOC140004353</name>
</gene>
<keyword evidence="3" id="KW-1185">Reference proteome</keyword>
<dbReference type="PANTHER" id="PTHR34145:SF28">
    <property type="entry name" value="F-BOX DOMAIN-CONTAINING PROTEIN"/>
    <property type="match status" value="1"/>
</dbReference>
<dbReference type="Pfam" id="PF00646">
    <property type="entry name" value="F-box"/>
    <property type="match status" value="1"/>
</dbReference>
<dbReference type="Gene3D" id="3.80.10.10">
    <property type="entry name" value="Ribonuclease Inhibitor"/>
    <property type="match status" value="1"/>
</dbReference>
<dbReference type="PANTHER" id="PTHR34145">
    <property type="entry name" value="OS02G0105600 PROTEIN"/>
    <property type="match status" value="1"/>
</dbReference>